<feature type="transmembrane region" description="Helical" evidence="7">
    <location>
        <begin position="130"/>
        <end position="149"/>
    </location>
</feature>
<protein>
    <recommendedName>
        <fullName evidence="2">histidine kinase</fullName>
        <ecNumber evidence="2">2.7.13.3</ecNumber>
    </recommendedName>
</protein>
<dbReference type="Pfam" id="PF00512">
    <property type="entry name" value="HisKA"/>
    <property type="match status" value="1"/>
</dbReference>
<dbReference type="CDD" id="cd17546">
    <property type="entry name" value="REC_hyHK_CKI1_RcsC-like"/>
    <property type="match status" value="1"/>
</dbReference>
<evidence type="ECO:0000313" key="11">
    <source>
        <dbReference type="Proteomes" id="UP001293718"/>
    </source>
</evidence>
<sequence length="617" mass="67627">MAQEEKQFRTAQAAHIGRFDHELMAEVHYEQMESMANRIKGGAVGALLYSVVMAVYLHESVGIYVWYWLATKTLAAAWRLALVFRWKDCKARQPVLDRWFFWIRVTLFLDGVLLGAIGLLALQSNAPQEALLWTAAGLCGVSAVAMSTLESDWVSSVLYSTPIIGQTILYLLIQQSFFGNSTAIAIAIYGAVLLLNARRAARDERQRIVQSRTILRYKKQNEIALEMARTESRIRVEMMSSITHELRTPIHGILAMSNQIARDPSANSTAKAAEMIIKSGEHLVSLVNDMLDFGRLEAAGVTLRPEVFDLNDVIEEVSNIGFLIGQEKGVKFAAWNVLPMPYHVHADPGRIKQISLNLISNGIKFTDKGGEVVLRVRDADGNGNIILDVADNGPGIAEENLTTIFEPFSRHAQEKVGGGLGSTGLGLSISKRLATAMKGTLEVSSELGKGSTFTLKVNLAKVVVSLQNRQPKQEFNLPATLEGHALIAEDDNLTAELARSTLEMCGLRVSVVGRGDLAVQAAMNDSQRPNILLMDGDMPGLDGLAATRKIREYEAQTASPRLPIVIVTGRCMPEDVINARQAGADAHLGKPYSNNDLIRTVAQRLAPMQNHKRGKIN</sequence>
<accession>A0ABU5IPS7</accession>
<proteinExistence type="predicted"/>
<dbReference type="InterPro" id="IPR011006">
    <property type="entry name" value="CheY-like_superfamily"/>
</dbReference>
<dbReference type="PRINTS" id="PR00344">
    <property type="entry name" value="BCTRLSENSOR"/>
</dbReference>
<organism evidence="10 11">
    <name type="scientific">Azohydromonas lata</name>
    <dbReference type="NCBI Taxonomy" id="45677"/>
    <lineage>
        <taxon>Bacteria</taxon>
        <taxon>Pseudomonadati</taxon>
        <taxon>Pseudomonadota</taxon>
        <taxon>Betaproteobacteria</taxon>
        <taxon>Burkholderiales</taxon>
        <taxon>Sphaerotilaceae</taxon>
        <taxon>Azohydromonas</taxon>
    </lineage>
</organism>
<feature type="domain" description="Response regulatory" evidence="9">
    <location>
        <begin position="484"/>
        <end position="605"/>
    </location>
</feature>
<evidence type="ECO:0000259" key="8">
    <source>
        <dbReference type="PROSITE" id="PS50109"/>
    </source>
</evidence>
<evidence type="ECO:0000259" key="9">
    <source>
        <dbReference type="PROSITE" id="PS50110"/>
    </source>
</evidence>
<evidence type="ECO:0000256" key="3">
    <source>
        <dbReference type="ARBA" id="ARBA00022553"/>
    </source>
</evidence>
<dbReference type="SUPFAM" id="SSF47384">
    <property type="entry name" value="Homodimeric domain of signal transducing histidine kinase"/>
    <property type="match status" value="1"/>
</dbReference>
<dbReference type="Pfam" id="PF02518">
    <property type="entry name" value="HATPase_c"/>
    <property type="match status" value="1"/>
</dbReference>
<dbReference type="Gene3D" id="3.30.565.10">
    <property type="entry name" value="Histidine kinase-like ATPase, C-terminal domain"/>
    <property type="match status" value="1"/>
</dbReference>
<dbReference type="PROSITE" id="PS50110">
    <property type="entry name" value="RESPONSE_REGULATORY"/>
    <property type="match status" value="1"/>
</dbReference>
<dbReference type="GO" id="GO:0005524">
    <property type="term" value="F:ATP binding"/>
    <property type="evidence" value="ECO:0007669"/>
    <property type="project" value="UniProtKB-KW"/>
</dbReference>
<evidence type="ECO:0000256" key="4">
    <source>
        <dbReference type="ARBA" id="ARBA00022679"/>
    </source>
</evidence>
<feature type="transmembrane region" description="Helical" evidence="7">
    <location>
        <begin position="101"/>
        <end position="124"/>
    </location>
</feature>
<dbReference type="InterPro" id="IPR036097">
    <property type="entry name" value="HisK_dim/P_sf"/>
</dbReference>
<evidence type="ECO:0000256" key="2">
    <source>
        <dbReference type="ARBA" id="ARBA00012438"/>
    </source>
</evidence>
<dbReference type="InterPro" id="IPR003661">
    <property type="entry name" value="HisK_dim/P_dom"/>
</dbReference>
<dbReference type="RefSeq" id="WP_322468205.1">
    <property type="nucleotide sequence ID" value="NZ_JAXOJX010000087.1"/>
</dbReference>
<dbReference type="EMBL" id="JAXOJX010000087">
    <property type="protein sequence ID" value="MDZ5460893.1"/>
    <property type="molecule type" value="Genomic_DNA"/>
</dbReference>
<comment type="caution">
    <text evidence="10">The sequence shown here is derived from an EMBL/GenBank/DDBJ whole genome shotgun (WGS) entry which is preliminary data.</text>
</comment>
<dbReference type="Gene3D" id="1.10.287.130">
    <property type="match status" value="1"/>
</dbReference>
<dbReference type="InterPro" id="IPR001789">
    <property type="entry name" value="Sig_transdc_resp-reg_receiver"/>
</dbReference>
<dbReference type="Pfam" id="PF00072">
    <property type="entry name" value="Response_reg"/>
    <property type="match status" value="1"/>
</dbReference>
<keyword evidence="5" id="KW-0418">Kinase</keyword>
<dbReference type="PROSITE" id="PS50109">
    <property type="entry name" value="HIS_KIN"/>
    <property type="match status" value="1"/>
</dbReference>
<keyword evidence="7" id="KW-0472">Membrane</keyword>
<name>A0ABU5IPS7_9BURK</name>
<reference evidence="10 11" key="1">
    <citation type="submission" date="2023-11" db="EMBL/GenBank/DDBJ databases">
        <title>Draft genome of Azohydromonas lata strain H1 (DSM1123), a polyhydroxyalkanoate producer.</title>
        <authorList>
            <person name="Traversa D."/>
            <person name="D'Addabbo P."/>
            <person name="Pazzani C."/>
            <person name="Manzari C."/>
            <person name="Chiara M."/>
            <person name="Scrascia M."/>
        </authorList>
    </citation>
    <scope>NUCLEOTIDE SEQUENCE [LARGE SCALE GENOMIC DNA]</scope>
    <source>
        <strain evidence="10 11">H1</strain>
    </source>
</reference>
<feature type="transmembrane region" description="Helical" evidence="7">
    <location>
        <begin position="39"/>
        <end position="57"/>
    </location>
</feature>
<feature type="domain" description="Histidine kinase" evidence="8">
    <location>
        <begin position="241"/>
        <end position="461"/>
    </location>
</feature>
<gene>
    <name evidence="10" type="ORF">SM757_30380</name>
</gene>
<dbReference type="PANTHER" id="PTHR43047">
    <property type="entry name" value="TWO-COMPONENT HISTIDINE PROTEIN KINASE"/>
    <property type="match status" value="1"/>
</dbReference>
<dbReference type="InterPro" id="IPR004358">
    <property type="entry name" value="Sig_transdc_His_kin-like_C"/>
</dbReference>
<keyword evidence="11" id="KW-1185">Reference proteome</keyword>
<keyword evidence="7" id="KW-0812">Transmembrane</keyword>
<dbReference type="SMART" id="SM00448">
    <property type="entry name" value="REC"/>
    <property type="match status" value="1"/>
</dbReference>
<keyword evidence="3 6" id="KW-0597">Phosphoprotein</keyword>
<evidence type="ECO:0000256" key="6">
    <source>
        <dbReference type="PROSITE-ProRule" id="PRU00169"/>
    </source>
</evidence>
<dbReference type="EC" id="2.7.13.3" evidence="2"/>
<dbReference type="Proteomes" id="UP001293718">
    <property type="component" value="Unassembled WGS sequence"/>
</dbReference>
<keyword evidence="10" id="KW-0067">ATP-binding</keyword>
<evidence type="ECO:0000256" key="7">
    <source>
        <dbReference type="SAM" id="Phobius"/>
    </source>
</evidence>
<dbReference type="SMART" id="SM00387">
    <property type="entry name" value="HATPase_c"/>
    <property type="match status" value="1"/>
</dbReference>
<feature type="transmembrane region" description="Helical" evidence="7">
    <location>
        <begin position="179"/>
        <end position="197"/>
    </location>
</feature>
<keyword evidence="4" id="KW-0808">Transferase</keyword>
<comment type="catalytic activity">
    <reaction evidence="1">
        <text>ATP + protein L-histidine = ADP + protein N-phospho-L-histidine.</text>
        <dbReference type="EC" id="2.7.13.3"/>
    </reaction>
</comment>
<keyword evidence="10" id="KW-0547">Nucleotide-binding</keyword>
<dbReference type="InterPro" id="IPR003594">
    <property type="entry name" value="HATPase_dom"/>
</dbReference>
<dbReference type="SUPFAM" id="SSF55874">
    <property type="entry name" value="ATPase domain of HSP90 chaperone/DNA topoisomerase II/histidine kinase"/>
    <property type="match status" value="1"/>
</dbReference>
<dbReference type="SMART" id="SM00388">
    <property type="entry name" value="HisKA"/>
    <property type="match status" value="1"/>
</dbReference>
<dbReference type="InterPro" id="IPR005467">
    <property type="entry name" value="His_kinase_dom"/>
</dbReference>
<evidence type="ECO:0000256" key="1">
    <source>
        <dbReference type="ARBA" id="ARBA00000085"/>
    </source>
</evidence>
<evidence type="ECO:0000256" key="5">
    <source>
        <dbReference type="ARBA" id="ARBA00022777"/>
    </source>
</evidence>
<feature type="modified residue" description="4-aspartylphosphate" evidence="6">
    <location>
        <position position="535"/>
    </location>
</feature>
<dbReference type="SUPFAM" id="SSF52172">
    <property type="entry name" value="CheY-like"/>
    <property type="match status" value="1"/>
</dbReference>
<dbReference type="InterPro" id="IPR036890">
    <property type="entry name" value="HATPase_C_sf"/>
</dbReference>
<dbReference type="Gene3D" id="3.40.50.2300">
    <property type="match status" value="1"/>
</dbReference>
<dbReference type="CDD" id="cd00082">
    <property type="entry name" value="HisKA"/>
    <property type="match status" value="1"/>
</dbReference>
<keyword evidence="7" id="KW-1133">Transmembrane helix</keyword>
<evidence type="ECO:0000313" key="10">
    <source>
        <dbReference type="EMBL" id="MDZ5460893.1"/>
    </source>
</evidence>